<dbReference type="EMBL" id="CM042064">
    <property type="protein sequence ID" value="KAI3664831.1"/>
    <property type="molecule type" value="Genomic_DNA"/>
</dbReference>
<evidence type="ECO:0000313" key="1">
    <source>
        <dbReference type="EMBL" id="KAI3664831.1"/>
    </source>
</evidence>
<proteinExistence type="predicted"/>
<accession>A0ACB8XDE9</accession>
<sequence length="83" mass="9110">MVILVKEYTLVSLGSAISLRSTDSGFIAEDSKCLAHNSVCWPNFVFRHSPWFPLAVGCAGSLRVERGLEAYYEMSSILVLGIV</sequence>
<organism evidence="1 2">
    <name type="scientific">Arctium lappa</name>
    <name type="common">Greater burdock</name>
    <name type="synonym">Lappa major</name>
    <dbReference type="NCBI Taxonomy" id="4217"/>
    <lineage>
        <taxon>Eukaryota</taxon>
        <taxon>Viridiplantae</taxon>
        <taxon>Streptophyta</taxon>
        <taxon>Embryophyta</taxon>
        <taxon>Tracheophyta</taxon>
        <taxon>Spermatophyta</taxon>
        <taxon>Magnoliopsida</taxon>
        <taxon>eudicotyledons</taxon>
        <taxon>Gunneridae</taxon>
        <taxon>Pentapetalae</taxon>
        <taxon>asterids</taxon>
        <taxon>campanulids</taxon>
        <taxon>Asterales</taxon>
        <taxon>Asteraceae</taxon>
        <taxon>Carduoideae</taxon>
        <taxon>Cardueae</taxon>
        <taxon>Arctiinae</taxon>
        <taxon>Arctium</taxon>
    </lineage>
</organism>
<comment type="caution">
    <text evidence="1">The sequence shown here is derived from an EMBL/GenBank/DDBJ whole genome shotgun (WGS) entry which is preliminary data.</text>
</comment>
<dbReference type="Proteomes" id="UP001055879">
    <property type="component" value="Linkage Group LG18"/>
</dbReference>
<reference evidence="1 2" key="2">
    <citation type="journal article" date="2022" name="Mol. Ecol. Resour.">
        <title>The genomes of chicory, endive, great burdock and yacon provide insights into Asteraceae paleo-polyploidization history and plant inulin production.</title>
        <authorList>
            <person name="Fan W."/>
            <person name="Wang S."/>
            <person name="Wang H."/>
            <person name="Wang A."/>
            <person name="Jiang F."/>
            <person name="Liu H."/>
            <person name="Zhao H."/>
            <person name="Xu D."/>
            <person name="Zhang Y."/>
        </authorList>
    </citation>
    <scope>NUCLEOTIDE SEQUENCE [LARGE SCALE GENOMIC DNA]</scope>
    <source>
        <strain evidence="2">cv. Niubang</strain>
    </source>
</reference>
<name>A0ACB8XDE9_ARCLA</name>
<reference evidence="2" key="1">
    <citation type="journal article" date="2022" name="Mol. Ecol. Resour.">
        <title>The genomes of chicory, endive, great burdock and yacon provide insights into Asteraceae palaeo-polyploidization history and plant inulin production.</title>
        <authorList>
            <person name="Fan W."/>
            <person name="Wang S."/>
            <person name="Wang H."/>
            <person name="Wang A."/>
            <person name="Jiang F."/>
            <person name="Liu H."/>
            <person name="Zhao H."/>
            <person name="Xu D."/>
            <person name="Zhang Y."/>
        </authorList>
    </citation>
    <scope>NUCLEOTIDE SEQUENCE [LARGE SCALE GENOMIC DNA]</scope>
    <source>
        <strain evidence="2">cv. Niubang</strain>
    </source>
</reference>
<evidence type="ECO:0000313" key="2">
    <source>
        <dbReference type="Proteomes" id="UP001055879"/>
    </source>
</evidence>
<keyword evidence="2" id="KW-1185">Reference proteome</keyword>
<protein>
    <submittedName>
        <fullName evidence="1">Uncharacterized protein</fullName>
    </submittedName>
</protein>
<gene>
    <name evidence="1" type="ORF">L6452_43440</name>
</gene>